<dbReference type="EMBL" id="AMCV02000038">
    <property type="protein sequence ID" value="TDZ15847.1"/>
    <property type="molecule type" value="Genomic_DNA"/>
</dbReference>
<reference evidence="14" key="2">
    <citation type="journal article" date="2019" name="Mol. Plant Microbe Interact.">
        <title>Genome sequence resources for four phytopathogenic fungi from the Colletotrichum orbiculare species complex.</title>
        <authorList>
            <person name="Gan P."/>
            <person name="Tsushima A."/>
            <person name="Narusaka M."/>
            <person name="Narusaka Y."/>
            <person name="Takano Y."/>
            <person name="Kubo Y."/>
            <person name="Shirasu K."/>
        </authorList>
    </citation>
    <scope>GENOME REANNOTATION</scope>
    <source>
        <strain evidence="14">104-T / ATCC 96160 / CBS 514.97 / LARS 414 / MAFF 240422</strain>
    </source>
</reference>
<dbReference type="PANTHER" id="PTHR24006">
    <property type="entry name" value="UBIQUITIN CARBOXYL-TERMINAL HYDROLASE"/>
    <property type="match status" value="1"/>
</dbReference>
<feature type="compositionally biased region" description="Pro residues" evidence="11">
    <location>
        <begin position="798"/>
        <end position="815"/>
    </location>
</feature>
<dbReference type="Proteomes" id="UP000014480">
    <property type="component" value="Unassembled WGS sequence"/>
</dbReference>
<dbReference type="Gene3D" id="3.90.70.10">
    <property type="entry name" value="Cysteine proteinases"/>
    <property type="match status" value="1"/>
</dbReference>
<dbReference type="InterPro" id="IPR050164">
    <property type="entry name" value="Peptidase_C19"/>
</dbReference>
<feature type="region of interest" description="Disordered" evidence="11">
    <location>
        <begin position="416"/>
        <end position="523"/>
    </location>
</feature>
<feature type="compositionally biased region" description="Low complexity" evidence="11">
    <location>
        <begin position="994"/>
        <end position="1003"/>
    </location>
</feature>
<evidence type="ECO:0000256" key="3">
    <source>
        <dbReference type="ARBA" id="ARBA00012759"/>
    </source>
</evidence>
<feature type="compositionally biased region" description="Basic residues" evidence="11">
    <location>
        <begin position="901"/>
        <end position="911"/>
    </location>
</feature>
<feature type="compositionally biased region" description="Low complexity" evidence="11">
    <location>
        <begin position="1017"/>
        <end position="1040"/>
    </location>
</feature>
<feature type="compositionally biased region" description="Low complexity" evidence="11">
    <location>
        <begin position="1312"/>
        <end position="1332"/>
    </location>
</feature>
<protein>
    <recommendedName>
        <fullName evidence="3">ubiquitinyl hydrolase 1</fullName>
        <ecNumber evidence="3">3.4.19.12</ecNumber>
    </recommendedName>
</protein>
<dbReference type="STRING" id="1213857.A0A484FFZ3"/>
<evidence type="ECO:0000256" key="2">
    <source>
        <dbReference type="ARBA" id="ARBA00004123"/>
    </source>
</evidence>
<evidence type="ECO:0000256" key="11">
    <source>
        <dbReference type="SAM" id="MobiDB-lite"/>
    </source>
</evidence>
<dbReference type="GO" id="GO:0006508">
    <property type="term" value="P:proteolysis"/>
    <property type="evidence" value="ECO:0007669"/>
    <property type="project" value="UniProtKB-KW"/>
</dbReference>
<dbReference type="GO" id="GO:0005634">
    <property type="term" value="C:nucleus"/>
    <property type="evidence" value="ECO:0007669"/>
    <property type="project" value="UniProtKB-SubCell"/>
</dbReference>
<dbReference type="InterPro" id="IPR038765">
    <property type="entry name" value="Papain-like_cys_pep_sf"/>
</dbReference>
<dbReference type="EC" id="3.4.19.12" evidence="3"/>
<gene>
    <name evidence="13" type="primary">ubp3</name>
    <name evidence="13" type="ORF">Cob_v011308</name>
</gene>
<comment type="catalytic activity">
    <reaction evidence="1">
        <text>Thiol-dependent hydrolysis of ester, thioester, amide, peptide and isopeptide bonds formed by the C-terminal Gly of ubiquitin (a 76-residue protein attached to proteins as an intracellular targeting signal).</text>
        <dbReference type="EC" id="3.4.19.12"/>
    </reaction>
</comment>
<dbReference type="Pfam" id="PF08573">
    <property type="entry name" value="SAE2"/>
    <property type="match status" value="1"/>
</dbReference>
<keyword evidence="10" id="KW-0175">Coiled coil</keyword>
<evidence type="ECO:0000313" key="14">
    <source>
        <dbReference type="Proteomes" id="UP000014480"/>
    </source>
</evidence>
<feature type="region of interest" description="Disordered" evidence="11">
    <location>
        <begin position="1309"/>
        <end position="1332"/>
    </location>
</feature>
<dbReference type="SUPFAM" id="SSF54001">
    <property type="entry name" value="Cysteine proteinases"/>
    <property type="match status" value="1"/>
</dbReference>
<evidence type="ECO:0000313" key="13">
    <source>
        <dbReference type="EMBL" id="TDZ15847.1"/>
    </source>
</evidence>
<evidence type="ECO:0000256" key="4">
    <source>
        <dbReference type="ARBA" id="ARBA00022670"/>
    </source>
</evidence>
<feature type="compositionally biased region" description="Polar residues" evidence="11">
    <location>
        <begin position="231"/>
        <end position="245"/>
    </location>
</feature>
<comment type="subcellular location">
    <subcellularLocation>
        <location evidence="2">Nucleus</location>
    </subcellularLocation>
</comment>
<sequence>MESWSPESRSAVQDAFNALRETISREAQHEVDQRLKADALSRSLLNDELEILRSRSENVDRLEQENRRLRSLLAEYHQRGRVTEPAKETTTPRARMCDRATNTDVEPRQQSQVPDVRQLRDAQRAVQKFNALDKNYKILRQHYKEKLRDANEKWEKYADSLQAKLERFEEQNGRAADHLFRDRPRAAPAAVGRGAVSFGSDPGEEPPAEGDPQRWTDPHVSAYPAPPDLEMSTTDFTKGETTGGSTDADLPPLPPSGPNLETPLVLKLEASSDGPVFVSERHVGKRKLPSETLRGGPEARRIKIESSSLSASLPNTQLQPESMDLDDVGQRLSTPRKNRHRDGERATTEPSYVRPDSVTTPASRIPHASVVLTPVDPNVRSARAYEKIIEKPLQKGLARGISAVAEDGQIYEANAPGGQLGAQFRTPQPPGRLTTLLNMPSPERTPAIIRSAPRLRGPSRLADDEEVLLPGKRELPFSKQRREKQRETMSKPKDVGKAEKSPERGVARNRPAGASSSSSEAPLRSKPLALLGLEHFKPNPRFNDGVNYVYSEVVREWRRMALVKQKDPERTRATDAMLFEDFLGDDVSKIWGMSPEERESLWVEAKTAQLAKEFGKHKHRFHRQPSPPGFWNADFPTTQEVQAEKVESEKRDAHKIQERMNSRHLPAGQAMPGGSGPGPAAGVDMGGGPGGGNRRRVQQHSSYAPYHQQYHQHIPMYPTGYMNPYAPTPPFYHHPPPQPYQNPAMTSGYMHYPPQQQQQQPYPRSAQVMPPYVPMSGVSVTQPYSQPPQQSPALATPYQPPPIPASMPVQSPPTSQPQLLHHTPQSSVISPIAEPFQPITEPLKAMAEPFQPSAPASVASQTPQTPQTPQVPQSQELSVAKGNFRAPLPWVPPGQGPMARRAAKSRPRRRFLSGNSQNITLPVEQHEGAVEAAAESNKIAQAESQEAGNEAESTVPKGTPSKNVFWSSKDADSESLLPGADSAKFEAPRNGDGSASSVSNVSSPEVATSDGFKDTARPTTSSSNTSRPAIPIVPVVPVIPKNSPKETKPATIGAHVESKESAISETKPVGESQASDMPSIEQEKAAAEPQAPVKPAPPKTWSGLFAGRTAAAPKTSATGNEPAVTTPINGATANGGVAANGAIVNLSMGSADSLASAMRDFRVGGLPKFQFIEPRGLINTGNMCYMNSVLQVLLFCVPFYDFLDHVSKKAAHKFKSETPVTDAMMMFMAAFRVIDSTTTVEKLRKKLRNEQLEQYGDSFRPDFVYRAIEPLPAFANMRQGHQQDAEEFLGFLLNAMDEECTRVMSSIASVDGSSDTRPTSSASAADTTDGADGWYEVGSKQRAIETRSSADTKTTPITRLFGGLMRSEVKRPGAKDFATFESFQSLQLDISQSNINNVVDAIRNHTLPEKVNDALPTTKQFLIETLPPILILHLKRFKFGNDGTSKVGKKVGYPLELQLPAEVFSKRRRNALIAEGAGFPKYRLIGVVYHHGKHANGGHYTVDVRRQDEQEWIRLDDTVIRRVRSEDVAEAGAEETKETAQQGVSSRDASTNRFGAINDDDEGDGWKEVTPSSKGGDKSEKKWSAVANGNGAPKSTQSLKDNIKDNKVAYLLFYQRI</sequence>
<dbReference type="PROSITE" id="PS00972">
    <property type="entry name" value="USP_1"/>
    <property type="match status" value="1"/>
</dbReference>
<dbReference type="OrthoDB" id="429671at2759"/>
<keyword evidence="4" id="KW-0645">Protease</keyword>
<dbReference type="PROSITE" id="PS00973">
    <property type="entry name" value="USP_2"/>
    <property type="match status" value="1"/>
</dbReference>
<dbReference type="GO" id="GO:0016579">
    <property type="term" value="P:protein deubiquitination"/>
    <property type="evidence" value="ECO:0007669"/>
    <property type="project" value="InterPro"/>
</dbReference>
<feature type="coiled-coil region" evidence="10">
    <location>
        <begin position="45"/>
        <end position="79"/>
    </location>
</feature>
<feature type="region of interest" description="Disordered" evidence="11">
    <location>
        <begin position="663"/>
        <end position="699"/>
    </location>
</feature>
<comment type="caution">
    <text evidence="13">The sequence shown here is derived from an EMBL/GenBank/DDBJ whole genome shotgun (WGS) entry which is preliminary data.</text>
</comment>
<dbReference type="InterPro" id="IPR001394">
    <property type="entry name" value="Peptidase_C19_UCH"/>
</dbReference>
<keyword evidence="9" id="KW-0539">Nucleus</keyword>
<reference evidence="14" key="1">
    <citation type="journal article" date="2013" name="New Phytol.">
        <title>Comparative genomic and transcriptomic analyses reveal the hemibiotrophic stage shift of Colletotrichum fungi.</title>
        <authorList>
            <person name="Gan P."/>
            <person name="Ikeda K."/>
            <person name="Irieda H."/>
            <person name="Narusaka M."/>
            <person name="O'Connell R.J."/>
            <person name="Narusaka Y."/>
            <person name="Takano Y."/>
            <person name="Kubo Y."/>
            <person name="Shirasu K."/>
        </authorList>
    </citation>
    <scope>NUCLEOTIDE SEQUENCE [LARGE SCALE GENOMIC DNA]</scope>
    <source>
        <strain evidence="14">104-T / ATCC 96160 / CBS 514.97 / LARS 414 / MAFF 240422</strain>
    </source>
</reference>
<feature type="compositionally biased region" description="Low complexity" evidence="11">
    <location>
        <begin position="753"/>
        <end position="763"/>
    </location>
</feature>
<feature type="compositionally biased region" description="Low complexity" evidence="11">
    <location>
        <begin position="857"/>
        <end position="875"/>
    </location>
</feature>
<organism evidence="13 14">
    <name type="scientific">Colletotrichum orbiculare (strain 104-T / ATCC 96160 / CBS 514.97 / LARS 414 / MAFF 240422)</name>
    <name type="common">Cucumber anthracnose fungus</name>
    <name type="synonym">Colletotrichum lagenarium</name>
    <dbReference type="NCBI Taxonomy" id="1213857"/>
    <lineage>
        <taxon>Eukaryota</taxon>
        <taxon>Fungi</taxon>
        <taxon>Dikarya</taxon>
        <taxon>Ascomycota</taxon>
        <taxon>Pezizomycotina</taxon>
        <taxon>Sordariomycetes</taxon>
        <taxon>Hypocreomycetidae</taxon>
        <taxon>Glomerellales</taxon>
        <taxon>Glomerellaceae</taxon>
        <taxon>Colletotrichum</taxon>
        <taxon>Colletotrichum orbiculare species complex</taxon>
    </lineage>
</organism>
<feature type="compositionally biased region" description="Polar residues" evidence="11">
    <location>
        <begin position="1541"/>
        <end position="1553"/>
    </location>
</feature>
<feature type="compositionally biased region" description="Basic and acidic residues" evidence="11">
    <location>
        <begin position="176"/>
        <end position="185"/>
    </location>
</feature>
<dbReference type="GO" id="GO:0005829">
    <property type="term" value="C:cytosol"/>
    <property type="evidence" value="ECO:0007669"/>
    <property type="project" value="TreeGrafter"/>
</dbReference>
<feature type="compositionally biased region" description="Polar residues" evidence="11">
    <location>
        <begin position="938"/>
        <end position="947"/>
    </location>
</feature>
<feature type="domain" description="USP" evidence="12">
    <location>
        <begin position="1175"/>
        <end position="1548"/>
    </location>
</feature>
<keyword evidence="5" id="KW-0227">DNA damage</keyword>
<dbReference type="InterPro" id="IPR028889">
    <property type="entry name" value="USP"/>
</dbReference>
<evidence type="ECO:0000256" key="1">
    <source>
        <dbReference type="ARBA" id="ARBA00000707"/>
    </source>
</evidence>
<evidence type="ECO:0000256" key="10">
    <source>
        <dbReference type="SAM" id="Coils"/>
    </source>
</evidence>
<dbReference type="GO" id="GO:0006281">
    <property type="term" value="P:DNA repair"/>
    <property type="evidence" value="ECO:0007669"/>
    <property type="project" value="InterPro"/>
</dbReference>
<dbReference type="Pfam" id="PF00443">
    <property type="entry name" value="UCH"/>
    <property type="match status" value="1"/>
</dbReference>
<feature type="region of interest" description="Disordered" evidence="11">
    <location>
        <begin position="176"/>
        <end position="253"/>
    </location>
</feature>
<name>A0A484FFZ3_COLOR</name>
<evidence type="ECO:0000256" key="9">
    <source>
        <dbReference type="ARBA" id="ARBA00023242"/>
    </source>
</evidence>
<proteinExistence type="predicted"/>
<dbReference type="GO" id="GO:0004843">
    <property type="term" value="F:cysteine-type deubiquitinase activity"/>
    <property type="evidence" value="ECO:0007669"/>
    <property type="project" value="UniProtKB-EC"/>
</dbReference>
<keyword evidence="6" id="KW-0833">Ubl conjugation pathway</keyword>
<evidence type="ECO:0000256" key="5">
    <source>
        <dbReference type="ARBA" id="ARBA00022763"/>
    </source>
</evidence>
<evidence type="ECO:0000256" key="6">
    <source>
        <dbReference type="ARBA" id="ARBA00022786"/>
    </source>
</evidence>
<evidence type="ECO:0000256" key="7">
    <source>
        <dbReference type="ARBA" id="ARBA00022801"/>
    </source>
</evidence>
<evidence type="ECO:0000259" key="12">
    <source>
        <dbReference type="PROSITE" id="PS50235"/>
    </source>
</evidence>
<keyword evidence="8" id="KW-0788">Thiol protease</keyword>
<evidence type="ECO:0000256" key="8">
    <source>
        <dbReference type="ARBA" id="ARBA00022807"/>
    </source>
</evidence>
<dbReference type="InterPro" id="IPR018200">
    <property type="entry name" value="USP_CS"/>
</dbReference>
<feature type="region of interest" description="Disordered" evidence="11">
    <location>
        <begin position="1528"/>
        <end position="1600"/>
    </location>
</feature>
<feature type="compositionally biased region" description="Polar residues" evidence="11">
    <location>
        <begin position="305"/>
        <end position="320"/>
    </location>
</feature>
<dbReference type="PROSITE" id="PS50235">
    <property type="entry name" value="USP_3"/>
    <property type="match status" value="1"/>
</dbReference>
<feature type="compositionally biased region" description="Low complexity" evidence="11">
    <location>
        <begin position="186"/>
        <end position="196"/>
    </location>
</feature>
<keyword evidence="7 13" id="KW-0378">Hydrolase</keyword>
<accession>A0A484FFZ3</accession>
<feature type="compositionally biased region" description="Basic and acidic residues" evidence="11">
    <location>
        <begin position="484"/>
        <end position="506"/>
    </location>
</feature>
<dbReference type="InterPro" id="IPR013882">
    <property type="entry name" value="Ctp1_C"/>
</dbReference>
<dbReference type="PANTHER" id="PTHR24006:SF687">
    <property type="entry name" value="UBIQUITIN CARBOXYL-TERMINAL HYDROLASE 10"/>
    <property type="match status" value="1"/>
</dbReference>
<feature type="region of interest" description="Disordered" evidence="11">
    <location>
        <begin position="289"/>
        <end position="361"/>
    </location>
</feature>
<feature type="compositionally biased region" description="Gly residues" evidence="11">
    <location>
        <begin position="671"/>
        <end position="692"/>
    </location>
</feature>
<keyword evidence="14" id="KW-1185">Reference proteome</keyword>
<feature type="region of interest" description="Disordered" evidence="11">
    <location>
        <begin position="853"/>
        <end position="1130"/>
    </location>
</feature>
<feature type="region of interest" description="Disordered" evidence="11">
    <location>
        <begin position="753"/>
        <end position="824"/>
    </location>
</feature>